<accession>A0A162AG10</accession>
<protein>
    <submittedName>
        <fullName evidence="1">Uncharacterized protein</fullName>
    </submittedName>
</protein>
<dbReference type="InterPro" id="IPR023198">
    <property type="entry name" value="PGP-like_dom2"/>
</dbReference>
<dbReference type="STRING" id="79200.A0A162AG10"/>
<dbReference type="InterPro" id="IPR023214">
    <property type="entry name" value="HAD_sf"/>
</dbReference>
<dbReference type="GO" id="GO:0016787">
    <property type="term" value="F:hydrolase activity"/>
    <property type="evidence" value="ECO:0007669"/>
    <property type="project" value="InterPro"/>
</dbReference>
<name>A0A162AG10_DAUCS</name>
<dbReference type="SUPFAM" id="SSF56784">
    <property type="entry name" value="HAD-like"/>
    <property type="match status" value="1"/>
</dbReference>
<dbReference type="Proteomes" id="UP000077755">
    <property type="component" value="Chromosome 3"/>
</dbReference>
<dbReference type="PANTHER" id="PTHR42896">
    <property type="entry name" value="XYLULOSE-1,5-BISPHOSPHATE (XUBP) PHOSPHATASE"/>
    <property type="match status" value="1"/>
</dbReference>
<dbReference type="PANTHER" id="PTHR42896:SF2">
    <property type="entry name" value="CBBY-LIKE PROTEIN"/>
    <property type="match status" value="1"/>
</dbReference>
<dbReference type="EMBL" id="CP093345">
    <property type="protein sequence ID" value="WOG91061.1"/>
    <property type="molecule type" value="Genomic_DNA"/>
</dbReference>
<dbReference type="Gramene" id="KZN00361">
    <property type="protein sequence ID" value="KZN00361"/>
    <property type="gene ID" value="DCAR_009115"/>
</dbReference>
<proteinExistence type="predicted"/>
<reference evidence="1" key="1">
    <citation type="journal article" date="2016" name="Nat. Genet.">
        <title>A high-quality carrot genome assembly provides new insights into carotenoid accumulation and asterid genome evolution.</title>
        <authorList>
            <person name="Iorizzo M."/>
            <person name="Ellison S."/>
            <person name="Senalik D."/>
            <person name="Zeng P."/>
            <person name="Satapoomin P."/>
            <person name="Huang J."/>
            <person name="Bowman M."/>
            <person name="Iovene M."/>
            <person name="Sanseverino W."/>
            <person name="Cavagnaro P."/>
            <person name="Yildiz M."/>
            <person name="Macko-Podgorni A."/>
            <person name="Moranska E."/>
            <person name="Grzebelus E."/>
            <person name="Grzebelus D."/>
            <person name="Ashrafi H."/>
            <person name="Zheng Z."/>
            <person name="Cheng S."/>
            <person name="Spooner D."/>
            <person name="Van Deynze A."/>
            <person name="Simon P."/>
        </authorList>
    </citation>
    <scope>NUCLEOTIDE SEQUENCE [LARGE SCALE GENOMIC DNA]</scope>
    <source>
        <tissue evidence="1">Leaf</tissue>
    </source>
</reference>
<dbReference type="InterPro" id="IPR044999">
    <property type="entry name" value="CbbY-like"/>
</dbReference>
<evidence type="ECO:0000313" key="1">
    <source>
        <dbReference type="EMBL" id="KZN00361.1"/>
    </source>
</evidence>
<dbReference type="EMBL" id="LNRQ01000003">
    <property type="protein sequence ID" value="KZN00361.1"/>
    <property type="molecule type" value="Genomic_DNA"/>
</dbReference>
<reference evidence="2" key="2">
    <citation type="submission" date="2022-03" db="EMBL/GenBank/DDBJ databases">
        <title>Draft title - Genomic analysis of global carrot germplasm unveils the trajectory of domestication and the origin of high carotenoid orange carrot.</title>
        <authorList>
            <person name="Iorizzo M."/>
            <person name="Ellison S."/>
            <person name="Senalik D."/>
            <person name="Macko-Podgorni A."/>
            <person name="Grzebelus D."/>
            <person name="Bostan H."/>
            <person name="Rolling W."/>
            <person name="Curaba J."/>
            <person name="Simon P."/>
        </authorList>
    </citation>
    <scope>NUCLEOTIDE SEQUENCE</scope>
    <source>
        <tissue evidence="2">Leaf</tissue>
    </source>
</reference>
<dbReference type="Gene3D" id="3.40.50.1000">
    <property type="entry name" value="HAD superfamily/HAD-like"/>
    <property type="match status" value="1"/>
</dbReference>
<dbReference type="InterPro" id="IPR036412">
    <property type="entry name" value="HAD-like_sf"/>
</dbReference>
<sequence length="153" mass="17971">MFSLFRMTAYFIKTKWPEKAPKSEEERKDFIASVHKRKTKLFMVLIEKKLFPLRPGVAKLIDQTFAKGVKVAVCTTSNEKASSPQRINIALTRARTPERVVACRLRWINYLRPDVKRDNFLLMRRMWSLIAGMVISKFNPLSERKEWTLVPIK</sequence>
<organism evidence="1">
    <name type="scientific">Daucus carota subsp. sativus</name>
    <name type="common">Carrot</name>
    <dbReference type="NCBI Taxonomy" id="79200"/>
    <lineage>
        <taxon>Eukaryota</taxon>
        <taxon>Viridiplantae</taxon>
        <taxon>Streptophyta</taxon>
        <taxon>Embryophyta</taxon>
        <taxon>Tracheophyta</taxon>
        <taxon>Spermatophyta</taxon>
        <taxon>Magnoliopsida</taxon>
        <taxon>eudicotyledons</taxon>
        <taxon>Gunneridae</taxon>
        <taxon>Pentapetalae</taxon>
        <taxon>asterids</taxon>
        <taxon>campanulids</taxon>
        <taxon>Apiales</taxon>
        <taxon>Apiaceae</taxon>
        <taxon>Apioideae</taxon>
        <taxon>Scandiceae</taxon>
        <taxon>Daucinae</taxon>
        <taxon>Daucus</taxon>
        <taxon>Daucus sect. Daucus</taxon>
    </lineage>
</organism>
<gene>
    <name evidence="1" type="ORF">DCAR_009115</name>
    <name evidence="2" type="ORF">DCAR_0310309</name>
</gene>
<dbReference type="Gene3D" id="1.10.150.240">
    <property type="entry name" value="Putative phosphatase, domain 2"/>
    <property type="match status" value="1"/>
</dbReference>
<dbReference type="AlphaFoldDB" id="A0A162AG10"/>
<keyword evidence="3" id="KW-1185">Reference proteome</keyword>
<evidence type="ECO:0000313" key="2">
    <source>
        <dbReference type="EMBL" id="WOG91061.1"/>
    </source>
</evidence>
<evidence type="ECO:0000313" key="3">
    <source>
        <dbReference type="Proteomes" id="UP000077755"/>
    </source>
</evidence>